<dbReference type="InterPro" id="IPR036397">
    <property type="entry name" value="RNaseH_sf"/>
</dbReference>
<dbReference type="GO" id="GO:0031297">
    <property type="term" value="P:replication fork processing"/>
    <property type="evidence" value="ECO:0007669"/>
    <property type="project" value="TreeGrafter"/>
</dbReference>
<reference evidence="1" key="1">
    <citation type="submission" date="2020-08" db="EMBL/GenBank/DDBJ databases">
        <title>Multicomponent nature underlies the extraordinary mechanical properties of spider dragline silk.</title>
        <authorList>
            <person name="Kono N."/>
            <person name="Nakamura H."/>
            <person name="Mori M."/>
            <person name="Yoshida Y."/>
            <person name="Ohtoshi R."/>
            <person name="Malay A.D."/>
            <person name="Moran D.A.P."/>
            <person name="Tomita M."/>
            <person name="Numata K."/>
            <person name="Arakawa K."/>
        </authorList>
    </citation>
    <scope>NUCLEOTIDE SEQUENCE</scope>
</reference>
<organism evidence="1 2">
    <name type="scientific">Nephila pilipes</name>
    <name type="common">Giant wood spider</name>
    <name type="synonym">Nephila maculata</name>
    <dbReference type="NCBI Taxonomy" id="299642"/>
    <lineage>
        <taxon>Eukaryota</taxon>
        <taxon>Metazoa</taxon>
        <taxon>Ecdysozoa</taxon>
        <taxon>Arthropoda</taxon>
        <taxon>Chelicerata</taxon>
        <taxon>Arachnida</taxon>
        <taxon>Araneae</taxon>
        <taxon>Araneomorphae</taxon>
        <taxon>Entelegynae</taxon>
        <taxon>Araneoidea</taxon>
        <taxon>Nephilidae</taxon>
        <taxon>Nephila</taxon>
    </lineage>
</organism>
<dbReference type="InterPro" id="IPR052709">
    <property type="entry name" value="Transposase-MT_Hybrid"/>
</dbReference>
<dbReference type="GO" id="GO:0015074">
    <property type="term" value="P:DNA integration"/>
    <property type="evidence" value="ECO:0007669"/>
    <property type="project" value="TreeGrafter"/>
</dbReference>
<dbReference type="GO" id="GO:0006303">
    <property type="term" value="P:double-strand break repair via nonhomologous end joining"/>
    <property type="evidence" value="ECO:0007669"/>
    <property type="project" value="TreeGrafter"/>
</dbReference>
<dbReference type="GO" id="GO:0044774">
    <property type="term" value="P:mitotic DNA integrity checkpoint signaling"/>
    <property type="evidence" value="ECO:0007669"/>
    <property type="project" value="TreeGrafter"/>
</dbReference>
<dbReference type="Proteomes" id="UP000887013">
    <property type="component" value="Unassembled WGS sequence"/>
</dbReference>
<dbReference type="GO" id="GO:0046975">
    <property type="term" value="F:histone H3K36 methyltransferase activity"/>
    <property type="evidence" value="ECO:0007669"/>
    <property type="project" value="TreeGrafter"/>
</dbReference>
<dbReference type="InterPro" id="IPR001888">
    <property type="entry name" value="Transposase_1"/>
</dbReference>
<gene>
    <name evidence="1" type="ORF">NPIL_616591</name>
</gene>
<dbReference type="GO" id="GO:0042800">
    <property type="term" value="F:histone H3K4 methyltransferase activity"/>
    <property type="evidence" value="ECO:0007669"/>
    <property type="project" value="TreeGrafter"/>
</dbReference>
<dbReference type="GO" id="GO:0000014">
    <property type="term" value="F:single-stranded DNA endodeoxyribonuclease activity"/>
    <property type="evidence" value="ECO:0007669"/>
    <property type="project" value="TreeGrafter"/>
</dbReference>
<dbReference type="Gene3D" id="3.30.420.10">
    <property type="entry name" value="Ribonuclease H-like superfamily/Ribonuclease H"/>
    <property type="match status" value="1"/>
</dbReference>
<dbReference type="GO" id="GO:0044547">
    <property type="term" value="F:DNA topoisomerase binding"/>
    <property type="evidence" value="ECO:0007669"/>
    <property type="project" value="TreeGrafter"/>
</dbReference>
<dbReference type="OrthoDB" id="6434373at2759"/>
<proteinExistence type="predicted"/>
<dbReference type="GO" id="GO:0005634">
    <property type="term" value="C:nucleus"/>
    <property type="evidence" value="ECO:0007669"/>
    <property type="project" value="TreeGrafter"/>
</dbReference>
<dbReference type="GO" id="GO:0035861">
    <property type="term" value="C:site of double-strand break"/>
    <property type="evidence" value="ECO:0007669"/>
    <property type="project" value="TreeGrafter"/>
</dbReference>
<dbReference type="PANTHER" id="PTHR46060">
    <property type="entry name" value="MARINER MOS1 TRANSPOSASE-LIKE PROTEIN"/>
    <property type="match status" value="1"/>
</dbReference>
<dbReference type="GO" id="GO:0000793">
    <property type="term" value="C:condensed chromosome"/>
    <property type="evidence" value="ECO:0007669"/>
    <property type="project" value="TreeGrafter"/>
</dbReference>
<dbReference type="EMBL" id="BMAW01098401">
    <property type="protein sequence ID" value="GFS84692.1"/>
    <property type="molecule type" value="Genomic_DNA"/>
</dbReference>
<evidence type="ECO:0000313" key="2">
    <source>
        <dbReference type="Proteomes" id="UP000887013"/>
    </source>
</evidence>
<dbReference type="GO" id="GO:0003690">
    <property type="term" value="F:double-stranded DNA binding"/>
    <property type="evidence" value="ECO:0007669"/>
    <property type="project" value="TreeGrafter"/>
</dbReference>
<dbReference type="GO" id="GO:0003697">
    <property type="term" value="F:single-stranded DNA binding"/>
    <property type="evidence" value="ECO:0007669"/>
    <property type="project" value="TreeGrafter"/>
</dbReference>
<dbReference type="AlphaFoldDB" id="A0A8X6T9N0"/>
<dbReference type="PANTHER" id="PTHR46060:SF2">
    <property type="entry name" value="HISTONE-LYSINE N-METHYLTRANSFERASE SETMAR"/>
    <property type="match status" value="1"/>
</dbReference>
<comment type="caution">
    <text evidence="1">The sequence shown here is derived from an EMBL/GenBank/DDBJ whole genome shotgun (WGS) entry which is preliminary data.</text>
</comment>
<name>A0A8X6T9N0_NEPPI</name>
<dbReference type="Pfam" id="PF01359">
    <property type="entry name" value="Transposase_1"/>
    <property type="match status" value="1"/>
</dbReference>
<sequence>MVIIWWNAKEVITYSFPQPCEAITVESHCREIDVMLEKLMEKQPASFNRIGTISLNDSSRPHKASLTVDKLTSLQYEILPHPPCSSDIS</sequence>
<evidence type="ECO:0000313" key="1">
    <source>
        <dbReference type="EMBL" id="GFS84692.1"/>
    </source>
</evidence>
<accession>A0A8X6T9N0</accession>
<keyword evidence="2" id="KW-1185">Reference proteome</keyword>
<protein>
    <submittedName>
        <fullName evidence="1">Uncharacterized protein</fullName>
    </submittedName>
</protein>
<dbReference type="GO" id="GO:0000729">
    <property type="term" value="P:DNA double-strand break processing"/>
    <property type="evidence" value="ECO:0007669"/>
    <property type="project" value="TreeGrafter"/>
</dbReference>